<comment type="caution">
    <text evidence="1">The sequence shown here is derived from an EMBL/GenBank/DDBJ whole genome shotgun (WGS) entry which is preliminary data.</text>
</comment>
<dbReference type="AlphaFoldDB" id="A0A2N5VGM2"/>
<evidence type="ECO:0000313" key="2">
    <source>
        <dbReference type="Proteomes" id="UP000235392"/>
    </source>
</evidence>
<proteinExistence type="predicted"/>
<protein>
    <submittedName>
        <fullName evidence="1">Uncharacterized protein</fullName>
    </submittedName>
</protein>
<dbReference type="EMBL" id="PGCI01000018">
    <property type="protein sequence ID" value="PLW49153.1"/>
    <property type="molecule type" value="Genomic_DNA"/>
</dbReference>
<evidence type="ECO:0000313" key="1">
    <source>
        <dbReference type="EMBL" id="PLW49153.1"/>
    </source>
</evidence>
<organism evidence="1 2">
    <name type="scientific">Puccinia coronata f. sp. avenae</name>
    <dbReference type="NCBI Taxonomy" id="200324"/>
    <lineage>
        <taxon>Eukaryota</taxon>
        <taxon>Fungi</taxon>
        <taxon>Dikarya</taxon>
        <taxon>Basidiomycota</taxon>
        <taxon>Pucciniomycotina</taxon>
        <taxon>Pucciniomycetes</taxon>
        <taxon>Pucciniales</taxon>
        <taxon>Pucciniaceae</taxon>
        <taxon>Puccinia</taxon>
    </lineage>
</organism>
<accession>A0A2N5VGM2</accession>
<reference evidence="1 2" key="1">
    <citation type="submission" date="2017-11" db="EMBL/GenBank/DDBJ databases">
        <title>De novo assembly and phasing of dikaryotic genomes from two isolates of Puccinia coronata f. sp. avenae, the causal agent of oat crown rust.</title>
        <authorList>
            <person name="Miller M.E."/>
            <person name="Zhang Y."/>
            <person name="Omidvar V."/>
            <person name="Sperschneider J."/>
            <person name="Schwessinger B."/>
            <person name="Raley C."/>
            <person name="Palmer J.M."/>
            <person name="Garnica D."/>
            <person name="Upadhyaya N."/>
            <person name="Rathjen J."/>
            <person name="Taylor J.M."/>
            <person name="Park R.F."/>
            <person name="Dodds P.N."/>
            <person name="Hirsch C.D."/>
            <person name="Kianian S.F."/>
            <person name="Figueroa M."/>
        </authorList>
    </citation>
    <scope>NUCLEOTIDE SEQUENCE [LARGE SCALE GENOMIC DNA]</scope>
    <source>
        <strain evidence="1">12SD80</strain>
    </source>
</reference>
<gene>
    <name evidence="1" type="ORF">PCASD_03042</name>
</gene>
<name>A0A2N5VGM2_9BASI</name>
<sequence length="367" mass="40083">MYHLERKSATQLQEDTKIWLEALARKSRLARDRFNQKNLNGHHNLSTLDSGEELLESVAPLRLNTTRAKPLPFARKSGSQNQGICDSARSNIKSDSQAELPEKMQLHIPHLQRLRRSESPSSYSVNSEGVSRCCSSERLVSAWSSDTLSLLAAVDPAENRLSSSLESPTTSAEEEALSIACDLQRIVVGFQRAQGKPEEPGTPALVEWPGGLYSQPRAAHAFRGQFTTGVAAFAGVASALYSAWGPAGQAGQAAEGAICALLTTPDTSAAPDPLSCPRDPIALPTLLDFHHWRASQPAPHWQSLELMHATSPCKSPMPLKGVCQLKQQIAELKFTNGRMVSWLGQLERRSNTPIVLTLPQFQLVLRV</sequence>
<dbReference type="Proteomes" id="UP000235392">
    <property type="component" value="Unassembled WGS sequence"/>
</dbReference>